<dbReference type="GO" id="GO:0016491">
    <property type="term" value="F:oxidoreductase activity"/>
    <property type="evidence" value="ECO:0007669"/>
    <property type="project" value="UniProtKB-KW"/>
</dbReference>
<dbReference type="EMBL" id="AP014568">
    <property type="protein sequence ID" value="BAO80668.1"/>
    <property type="molecule type" value="Genomic_DNA"/>
</dbReference>
<comment type="similarity">
    <text evidence="1">Belongs to the short-chain dehydrogenases/reductases (SDR) family.</text>
</comment>
<dbReference type="InterPro" id="IPR002347">
    <property type="entry name" value="SDR_fam"/>
</dbReference>
<dbReference type="SMART" id="SM00822">
    <property type="entry name" value="PKS_KR"/>
    <property type="match status" value="1"/>
</dbReference>
<evidence type="ECO:0000313" key="4">
    <source>
        <dbReference type="EMBL" id="BAO80668.1"/>
    </source>
</evidence>
<dbReference type="InterPro" id="IPR036291">
    <property type="entry name" value="NAD(P)-bd_dom_sf"/>
</dbReference>
<dbReference type="FunFam" id="3.40.50.720:FF:000173">
    <property type="entry name" value="3-oxoacyl-[acyl-carrier protein] reductase"/>
    <property type="match status" value="1"/>
</dbReference>
<organism evidence="4 5">
    <name type="scientific">Serpentinimonas raichei</name>
    <dbReference type="NCBI Taxonomy" id="1458425"/>
    <lineage>
        <taxon>Bacteria</taxon>
        <taxon>Pseudomonadati</taxon>
        <taxon>Pseudomonadota</taxon>
        <taxon>Betaproteobacteria</taxon>
        <taxon>Burkholderiales</taxon>
        <taxon>Comamonadaceae</taxon>
        <taxon>Serpentinimonas</taxon>
    </lineage>
</organism>
<dbReference type="SUPFAM" id="SSF51735">
    <property type="entry name" value="NAD(P)-binding Rossmann-fold domains"/>
    <property type="match status" value="1"/>
</dbReference>
<sequence length="245" mass="26014">MTDRIAFVTGASRGIGLACARALADDGYHLVLHSRSLAALDELLAKLPAACATGSLLLNYDMTEHEAIGRAFQVIFKRFRRLDVLVNNAGVMEPAKMGMVTHTALSHTLEVNLAAAILHMQGAAKLMARNGGGSVINMSSIVGRYGFEGQVPYAASKAGLIGATLAAAKELAPQKIRVNAVAPGYIDTEMNRQHSDKVHHENLARVRMGRMGQPDEVAHLVRFLASAQAAYITGQVIGVDGGMSL</sequence>
<dbReference type="PANTHER" id="PTHR43639:SF1">
    <property type="entry name" value="SHORT-CHAIN DEHYDROGENASE_REDUCTASE FAMILY PROTEIN"/>
    <property type="match status" value="1"/>
</dbReference>
<gene>
    <name evidence="4" type="ORF">SRAA_0814</name>
</gene>
<keyword evidence="2" id="KW-0560">Oxidoreductase</keyword>
<dbReference type="InterPro" id="IPR057326">
    <property type="entry name" value="KR_dom"/>
</dbReference>
<evidence type="ECO:0000313" key="5">
    <source>
        <dbReference type="Proteomes" id="UP000067461"/>
    </source>
</evidence>
<reference evidence="4 5" key="1">
    <citation type="journal article" date="2014" name="Nat. Commun.">
        <title>Physiological and genomic features of highly alkaliphilic hydrogen-utilizing Betaproteobacteria from a continental serpentinizing site.</title>
        <authorList>
            <person name="Suzuki S."/>
            <person name="Kuenen J.G."/>
            <person name="Schipper K."/>
            <person name="van der Velde S."/>
            <person name="Ishii S."/>
            <person name="Wu A."/>
            <person name="Sorokin D.Y."/>
            <person name="Tenney A."/>
            <person name="Meng X.Y."/>
            <person name="Morrill P.L."/>
            <person name="Kamagata Y."/>
            <person name="Muyzer G."/>
            <person name="Nealson K.H."/>
        </authorList>
    </citation>
    <scope>NUCLEOTIDE SEQUENCE [LARGE SCALE GENOMIC DNA]</scope>
    <source>
        <strain evidence="4 5">A1</strain>
    </source>
</reference>
<dbReference type="NCBIfam" id="NF009466">
    <property type="entry name" value="PRK12826.1-2"/>
    <property type="match status" value="1"/>
</dbReference>
<dbReference type="Proteomes" id="UP000067461">
    <property type="component" value="Chromosome"/>
</dbReference>
<protein>
    <submittedName>
        <fullName evidence="4">Dehydrogenase with different specificities related to short-chain alcohol dehydrogenase</fullName>
    </submittedName>
</protein>
<name>A0A060NMB6_9BURK</name>
<evidence type="ECO:0000256" key="1">
    <source>
        <dbReference type="ARBA" id="ARBA00006484"/>
    </source>
</evidence>
<keyword evidence="5" id="KW-1185">Reference proteome</keyword>
<dbReference type="RefSeq" id="WP_045531134.1">
    <property type="nucleotide sequence ID" value="NZ_AP014568.1"/>
</dbReference>
<evidence type="ECO:0000256" key="2">
    <source>
        <dbReference type="ARBA" id="ARBA00023002"/>
    </source>
</evidence>
<dbReference type="KEGG" id="cbaa:SRAA_0814"/>
<accession>A0A060NMB6</accession>
<feature type="domain" description="Ketoreductase" evidence="3">
    <location>
        <begin position="4"/>
        <end position="189"/>
    </location>
</feature>
<dbReference type="HOGENOM" id="CLU_010194_1_2_4"/>
<dbReference type="AlphaFoldDB" id="A0A060NMB6"/>
<dbReference type="OrthoDB" id="7064009at2"/>
<dbReference type="PRINTS" id="PR00080">
    <property type="entry name" value="SDRFAMILY"/>
</dbReference>
<proteinExistence type="inferred from homology"/>
<dbReference type="PANTHER" id="PTHR43639">
    <property type="entry name" value="OXIDOREDUCTASE, SHORT-CHAIN DEHYDROGENASE/REDUCTASE FAMILY (AFU_ORTHOLOGUE AFUA_5G02870)"/>
    <property type="match status" value="1"/>
</dbReference>
<dbReference type="Gene3D" id="3.40.50.720">
    <property type="entry name" value="NAD(P)-binding Rossmann-like Domain"/>
    <property type="match status" value="1"/>
</dbReference>
<dbReference type="STRING" id="1458425.SRAA_0814"/>
<dbReference type="PRINTS" id="PR00081">
    <property type="entry name" value="GDHRDH"/>
</dbReference>
<evidence type="ECO:0000259" key="3">
    <source>
        <dbReference type="SMART" id="SM00822"/>
    </source>
</evidence>
<dbReference type="Pfam" id="PF13561">
    <property type="entry name" value="adh_short_C2"/>
    <property type="match status" value="1"/>
</dbReference>